<feature type="chain" id="PRO_5030958866" evidence="2">
    <location>
        <begin position="20"/>
        <end position="298"/>
    </location>
</feature>
<keyword evidence="2" id="KW-0732">Signal</keyword>
<dbReference type="PANTHER" id="PTHR20997:SF2">
    <property type="entry name" value="EG:BACR42I17.2 PROTEIN-RELATED"/>
    <property type="match status" value="1"/>
</dbReference>
<reference evidence="3" key="1">
    <citation type="submission" date="2020-11" db="EMBL/GenBank/DDBJ databases">
        <authorList>
            <person name="Tran Van P."/>
        </authorList>
    </citation>
    <scope>NUCLEOTIDE SEQUENCE</scope>
</reference>
<evidence type="ECO:0000256" key="1">
    <source>
        <dbReference type="SAM" id="MobiDB-lite"/>
    </source>
</evidence>
<feature type="region of interest" description="Disordered" evidence="1">
    <location>
        <begin position="277"/>
        <end position="298"/>
    </location>
</feature>
<dbReference type="EMBL" id="OE003391">
    <property type="protein sequence ID" value="CAD7460094.1"/>
    <property type="molecule type" value="Genomic_DNA"/>
</dbReference>
<sequence length="298" mass="32557">MLSIILITVQLLQPPVVTSLQSELTSCLGILAIGSAVRADTSSDLASLQEVNPQDLLNNITSLSGGPSLNASHIPTPEEVGNAFKKKCLQNADEQAFDKAMVSLGAGVVCPVVNVTTSPEYLELFQESQVQVSECVQSLANTTELRQEVEKAKPTGDLDVVFRKYCRYEEMYLHLCGGRVGNHLGKTTFITMDHDSNPDLIAVEPVLRHVIHSTTEPHRKSPVLQSCITNFTAGIEPCLDGKEKESLSLIQNITESLISFVCFKEGDRIARECQTLHTTPSPPAVNPSLGKRKHRLLR</sequence>
<dbReference type="PANTHER" id="PTHR20997">
    <property type="entry name" value="EG:BACR42I17.2 PROTEIN-RELATED"/>
    <property type="match status" value="1"/>
</dbReference>
<accession>A0A7R9IKS2</accession>
<dbReference type="AlphaFoldDB" id="A0A7R9IKS2"/>
<evidence type="ECO:0000313" key="3">
    <source>
        <dbReference type="EMBL" id="CAD7460094.1"/>
    </source>
</evidence>
<name>A0A7R9IKS2_9NEOP</name>
<feature type="signal peptide" evidence="2">
    <location>
        <begin position="1"/>
        <end position="19"/>
    </location>
</feature>
<protein>
    <submittedName>
        <fullName evidence="3">Uncharacterized protein</fullName>
    </submittedName>
</protein>
<dbReference type="InterPro" id="IPR009832">
    <property type="entry name" value="DUF1397"/>
</dbReference>
<evidence type="ECO:0000256" key="2">
    <source>
        <dbReference type="SAM" id="SignalP"/>
    </source>
</evidence>
<proteinExistence type="predicted"/>
<organism evidence="3">
    <name type="scientific">Timema tahoe</name>
    <dbReference type="NCBI Taxonomy" id="61484"/>
    <lineage>
        <taxon>Eukaryota</taxon>
        <taxon>Metazoa</taxon>
        <taxon>Ecdysozoa</taxon>
        <taxon>Arthropoda</taxon>
        <taxon>Hexapoda</taxon>
        <taxon>Insecta</taxon>
        <taxon>Pterygota</taxon>
        <taxon>Neoptera</taxon>
        <taxon>Polyneoptera</taxon>
        <taxon>Phasmatodea</taxon>
        <taxon>Timematodea</taxon>
        <taxon>Timematoidea</taxon>
        <taxon>Timematidae</taxon>
        <taxon>Timema</taxon>
    </lineage>
</organism>
<dbReference type="Pfam" id="PF07165">
    <property type="entry name" value="DUF1397"/>
    <property type="match status" value="2"/>
</dbReference>
<gene>
    <name evidence="3" type="ORF">TTEB3V08_LOCUS8036</name>
</gene>